<dbReference type="EMBL" id="JYFE01000074">
    <property type="protein sequence ID" value="KIT14494.1"/>
    <property type="molecule type" value="Genomic_DNA"/>
</dbReference>
<dbReference type="RefSeq" id="WP_043920528.1">
    <property type="nucleotide sequence ID" value="NZ_FZPF01000010.1"/>
</dbReference>
<dbReference type="OrthoDB" id="256574at2"/>
<protein>
    <submittedName>
        <fullName evidence="1">2-keto-3-deoxy-galactonokinase</fullName>
    </submittedName>
</protein>
<comment type="caution">
    <text evidence="1">The sequence shown here is derived from an EMBL/GenBank/DDBJ whole genome shotgun (WGS) entry which is preliminary data.</text>
</comment>
<dbReference type="InterPro" id="IPR042258">
    <property type="entry name" value="DGOK_N"/>
</dbReference>
<dbReference type="Proteomes" id="UP000032232">
    <property type="component" value="Unassembled WGS sequence"/>
</dbReference>
<proteinExistence type="predicted"/>
<gene>
    <name evidence="1" type="ORF">jaqu_37840</name>
</gene>
<name>A0A0D1E9X9_9RHOB</name>
<keyword evidence="1" id="KW-0418">Kinase</keyword>
<keyword evidence="1" id="KW-0808">Transferase</keyword>
<sequence length="291" mass="31318">MRWIAVDWGTTSLRAWLMDGEAPIDARNDERGMNRLTPDAFERTFLDLAADWVDGPTTVRICGMAGARQGWHEGPYRAVPCTPLDGAGVKVPVDDDRLDVAIVPGLSQTAPHADVMRGEETQIAGLLARFPDFDGCACLPGTHTKWVHLSAGEVVSFQTVMTGETFQLYAKSSVLRHSLGGDGWDDDAFDTALSEALSRPERMVARLFGLRAADLLQGQESGAARATLSGLLIGAELAATRPWWLGRDVVICGSDRTMPVYDRALRAQGVTTRTLPAAESTLAGLASLVTP</sequence>
<evidence type="ECO:0000313" key="1">
    <source>
        <dbReference type="EMBL" id="KIT14494.1"/>
    </source>
</evidence>
<dbReference type="InterPro" id="IPR042257">
    <property type="entry name" value="DGOK_C"/>
</dbReference>
<dbReference type="GO" id="GO:0008671">
    <property type="term" value="F:2-dehydro-3-deoxygalactonokinase activity"/>
    <property type="evidence" value="ECO:0007669"/>
    <property type="project" value="InterPro"/>
</dbReference>
<evidence type="ECO:0000313" key="2">
    <source>
        <dbReference type="Proteomes" id="UP000032232"/>
    </source>
</evidence>
<dbReference type="Pfam" id="PF05035">
    <property type="entry name" value="DGOK"/>
    <property type="match status" value="1"/>
</dbReference>
<dbReference type="Gene3D" id="3.30.420.300">
    <property type="entry name" value="2-keto-3-deoxy-galactonokinase, substrate binding domain"/>
    <property type="match status" value="1"/>
</dbReference>
<dbReference type="InterPro" id="IPR007729">
    <property type="entry name" value="DGOK"/>
</dbReference>
<dbReference type="AlphaFoldDB" id="A0A0D1E9X9"/>
<dbReference type="GO" id="GO:0034194">
    <property type="term" value="P:D-galactonate catabolic process"/>
    <property type="evidence" value="ECO:0007669"/>
    <property type="project" value="InterPro"/>
</dbReference>
<keyword evidence="2" id="KW-1185">Reference proteome</keyword>
<organism evidence="1 2">
    <name type="scientific">Jannaschia aquimarina</name>
    <dbReference type="NCBI Taxonomy" id="935700"/>
    <lineage>
        <taxon>Bacteria</taxon>
        <taxon>Pseudomonadati</taxon>
        <taxon>Pseudomonadota</taxon>
        <taxon>Alphaproteobacteria</taxon>
        <taxon>Rhodobacterales</taxon>
        <taxon>Roseobacteraceae</taxon>
        <taxon>Jannaschia</taxon>
    </lineage>
</organism>
<dbReference type="Gene3D" id="3.30.420.310">
    <property type="entry name" value="2-keto-3-deoxy-galactonokinase, C-terminal domain"/>
    <property type="match status" value="1"/>
</dbReference>
<accession>A0A0D1E9X9</accession>
<dbReference type="PATRIC" id="fig|935700.4.peg.3900"/>
<reference evidence="1 2" key="1">
    <citation type="submission" date="2015-02" db="EMBL/GenBank/DDBJ databases">
        <title>Genome Sequence of Jannaschia aquimarina DSM28248, a member of the Roseobacter clade.</title>
        <authorList>
            <person name="Voget S."/>
            <person name="Daniel R."/>
        </authorList>
    </citation>
    <scope>NUCLEOTIDE SEQUENCE [LARGE SCALE GENOMIC DNA]</scope>
    <source>
        <strain evidence="1 2">GSW-M26</strain>
    </source>
</reference>
<dbReference type="STRING" id="935700.jaqu_37840"/>